<name>A0A426WXP9_ENSVE</name>
<proteinExistence type="predicted"/>
<dbReference type="Proteomes" id="UP000287651">
    <property type="component" value="Unassembled WGS sequence"/>
</dbReference>
<dbReference type="EMBL" id="AMZH03034431">
    <property type="protein sequence ID" value="RRT31988.1"/>
    <property type="molecule type" value="Genomic_DNA"/>
</dbReference>
<sequence>AFLTPLYKKVKGKVVITRASCSTSPSVVDASIHDAVIYCKNSLEEQVAGRSERWPLEVLSVEMLLWLGSSERRCGWLAVGRESRAATTLLEDEEAGNVGRGGGGLSEIERHRLVPHRW</sequence>
<evidence type="ECO:0000313" key="1">
    <source>
        <dbReference type="EMBL" id="RRT31988.1"/>
    </source>
</evidence>
<comment type="caution">
    <text evidence="1">The sequence shown here is derived from an EMBL/GenBank/DDBJ whole genome shotgun (WGS) entry which is preliminary data.</text>
</comment>
<accession>A0A426WXP9</accession>
<gene>
    <name evidence="1" type="ORF">B296_00054530</name>
</gene>
<feature type="non-terminal residue" evidence="1">
    <location>
        <position position="1"/>
    </location>
</feature>
<evidence type="ECO:0000313" key="2">
    <source>
        <dbReference type="Proteomes" id="UP000287651"/>
    </source>
</evidence>
<reference evidence="1 2" key="1">
    <citation type="journal article" date="2014" name="Agronomy (Basel)">
        <title>A Draft Genome Sequence for Ensete ventricosum, the Drought-Tolerant Tree Against Hunger.</title>
        <authorList>
            <person name="Harrison J."/>
            <person name="Moore K.A."/>
            <person name="Paszkiewicz K."/>
            <person name="Jones T."/>
            <person name="Grant M."/>
            <person name="Ambacheew D."/>
            <person name="Muzemil S."/>
            <person name="Studholme D.J."/>
        </authorList>
    </citation>
    <scope>NUCLEOTIDE SEQUENCE [LARGE SCALE GENOMIC DNA]</scope>
</reference>
<organism evidence="1 2">
    <name type="scientific">Ensete ventricosum</name>
    <name type="common">Abyssinian banana</name>
    <name type="synonym">Musa ensete</name>
    <dbReference type="NCBI Taxonomy" id="4639"/>
    <lineage>
        <taxon>Eukaryota</taxon>
        <taxon>Viridiplantae</taxon>
        <taxon>Streptophyta</taxon>
        <taxon>Embryophyta</taxon>
        <taxon>Tracheophyta</taxon>
        <taxon>Spermatophyta</taxon>
        <taxon>Magnoliopsida</taxon>
        <taxon>Liliopsida</taxon>
        <taxon>Zingiberales</taxon>
        <taxon>Musaceae</taxon>
        <taxon>Ensete</taxon>
    </lineage>
</organism>
<protein>
    <submittedName>
        <fullName evidence="1">Uncharacterized protein</fullName>
    </submittedName>
</protein>
<dbReference type="AlphaFoldDB" id="A0A426WXP9"/>